<dbReference type="OrthoDB" id="9787621at2"/>
<dbReference type="Gene3D" id="2.30.40.10">
    <property type="entry name" value="Urease, subunit C, domain 1"/>
    <property type="match status" value="1"/>
</dbReference>
<dbReference type="InterPro" id="IPR011059">
    <property type="entry name" value="Metal-dep_hydrolase_composite"/>
</dbReference>
<evidence type="ECO:0000259" key="3">
    <source>
        <dbReference type="Pfam" id="PF01979"/>
    </source>
</evidence>
<protein>
    <submittedName>
        <fullName evidence="4">Cytosine/adenosine deaminase</fullName>
    </submittedName>
</protein>
<keyword evidence="2" id="KW-0378">Hydrolase</keyword>
<dbReference type="SUPFAM" id="SSF51556">
    <property type="entry name" value="Metallo-dependent hydrolases"/>
    <property type="match status" value="1"/>
</dbReference>
<name>A0A1I4CF43_9PROT</name>
<dbReference type="PANTHER" id="PTHR43794:SF11">
    <property type="entry name" value="AMIDOHYDROLASE-RELATED DOMAIN-CONTAINING PROTEIN"/>
    <property type="match status" value="1"/>
</dbReference>
<accession>A0A1I4CF43</accession>
<dbReference type="InterPro" id="IPR050287">
    <property type="entry name" value="MTA/SAH_deaminase"/>
</dbReference>
<dbReference type="InterPro" id="IPR032466">
    <property type="entry name" value="Metal_Hydrolase"/>
</dbReference>
<dbReference type="Pfam" id="PF01979">
    <property type="entry name" value="Amidohydro_1"/>
    <property type="match status" value="1"/>
</dbReference>
<evidence type="ECO:0000256" key="2">
    <source>
        <dbReference type="ARBA" id="ARBA00022801"/>
    </source>
</evidence>
<reference evidence="4 5" key="1">
    <citation type="submission" date="2016-10" db="EMBL/GenBank/DDBJ databases">
        <authorList>
            <person name="de Groot N.N."/>
        </authorList>
    </citation>
    <scope>NUCLEOTIDE SEQUENCE [LARGE SCALE GENOMIC DNA]</scope>
    <source>
        <strain evidence="4 5">DSM 19981</strain>
    </source>
</reference>
<comment type="similarity">
    <text evidence="1">Belongs to the metallo-dependent hydrolases superfamily. ATZ/TRZ family.</text>
</comment>
<dbReference type="GO" id="GO:0016810">
    <property type="term" value="F:hydrolase activity, acting on carbon-nitrogen (but not peptide) bonds"/>
    <property type="evidence" value="ECO:0007669"/>
    <property type="project" value="InterPro"/>
</dbReference>
<organism evidence="4 5">
    <name type="scientific">Falsiroseomonas stagni DSM 19981</name>
    <dbReference type="NCBI Taxonomy" id="1123062"/>
    <lineage>
        <taxon>Bacteria</taxon>
        <taxon>Pseudomonadati</taxon>
        <taxon>Pseudomonadota</taxon>
        <taxon>Alphaproteobacteria</taxon>
        <taxon>Acetobacterales</taxon>
        <taxon>Roseomonadaceae</taxon>
        <taxon>Falsiroseomonas</taxon>
    </lineage>
</organism>
<evidence type="ECO:0000313" key="4">
    <source>
        <dbReference type="EMBL" id="SFK78899.1"/>
    </source>
</evidence>
<proteinExistence type="inferred from homology"/>
<dbReference type="SUPFAM" id="SSF51338">
    <property type="entry name" value="Composite domain of metallo-dependent hydrolases"/>
    <property type="match status" value="1"/>
</dbReference>
<dbReference type="Proteomes" id="UP000199473">
    <property type="component" value="Unassembled WGS sequence"/>
</dbReference>
<dbReference type="AlphaFoldDB" id="A0A1I4CF43"/>
<gene>
    <name evidence="4" type="ORF">SAMN02745775_107144</name>
</gene>
<keyword evidence="5" id="KW-1185">Reference proteome</keyword>
<dbReference type="RefSeq" id="WP_092961458.1">
    <property type="nucleotide sequence ID" value="NZ_FOSQ01000007.1"/>
</dbReference>
<dbReference type="Gene3D" id="3.20.20.140">
    <property type="entry name" value="Metal-dependent hydrolases"/>
    <property type="match status" value="1"/>
</dbReference>
<dbReference type="STRING" id="1123062.SAMN02745775_107144"/>
<evidence type="ECO:0000313" key="5">
    <source>
        <dbReference type="Proteomes" id="UP000199473"/>
    </source>
</evidence>
<dbReference type="PANTHER" id="PTHR43794">
    <property type="entry name" value="AMINOHYDROLASE SSNA-RELATED"/>
    <property type="match status" value="1"/>
</dbReference>
<dbReference type="EMBL" id="FOSQ01000007">
    <property type="protein sequence ID" value="SFK78899.1"/>
    <property type="molecule type" value="Genomic_DNA"/>
</dbReference>
<dbReference type="InterPro" id="IPR006680">
    <property type="entry name" value="Amidohydro-rel"/>
</dbReference>
<sequence length="482" mass="52115">MTAPVTVIRRAAWVVAWDGVAGAHGYLRDADVAFAGDCLVQVGGHWDGVAAREIDGSAAIVLPGLINIHCHPGQSPLFRGYVEEFGNPRLFNSGRHRFRQAFIPDAEAIRASARYTYAELLASGVTTAVDLSHAYPGWIEQFAVSGLRGVVAPMFRSANWFTETGQETQYDWVPDFGAAAFAEAAEVMDQAEAHESGRLSAMVSPAQVDTCTPDLLRRGAELARARGRPLHTHAAQSIAEFAGMTRRHDCTPIEYLHGLGFLGPTTILGHAVFTDAHPWILWPRREDLRLLAETGTAVAHCPTVFLRDGSMLHDLGAYMERGIAIAMGTDTHPQNLWEEMRVAELQARAAAGPMHRCDTARIFHAATAAAADVLGRDDIGRLAVGAKADIVIATLDHPAMQPARDPLRNLVHVAGERPVRDVFVDGVQRVEGGEVLTIDRARASADVAREQARLAALVADRDPRGATVDELMPLSLPILGSR</sequence>
<feature type="domain" description="Amidohydrolase-related" evidence="3">
    <location>
        <begin position="60"/>
        <end position="427"/>
    </location>
</feature>
<evidence type="ECO:0000256" key="1">
    <source>
        <dbReference type="ARBA" id="ARBA00006745"/>
    </source>
</evidence>